<evidence type="ECO:0000313" key="8">
    <source>
        <dbReference type="EMBL" id="GMA36423.1"/>
    </source>
</evidence>
<evidence type="ECO:0000256" key="3">
    <source>
        <dbReference type="ARBA" id="ARBA00022729"/>
    </source>
</evidence>
<dbReference type="Proteomes" id="UP001157125">
    <property type="component" value="Unassembled WGS sequence"/>
</dbReference>
<evidence type="ECO:0000256" key="2">
    <source>
        <dbReference type="ARBA" id="ARBA00022525"/>
    </source>
</evidence>
<keyword evidence="6" id="KW-0812">Transmembrane</keyword>
<evidence type="ECO:0000256" key="5">
    <source>
        <dbReference type="SAM" id="MobiDB-lite"/>
    </source>
</evidence>
<sequence length="103" mass="10304">MPSTEVSVTRTFSVAVAAPVADDEPAGNDDEQVANETPAESESSAPADTTETAVESESSAQTDTTTDAAVLSDTGADSAPLAATAVLLVLVGAALVLRRRAEA</sequence>
<keyword evidence="6" id="KW-0472">Membrane</keyword>
<evidence type="ECO:0000259" key="7">
    <source>
        <dbReference type="PROSITE" id="PS50847"/>
    </source>
</evidence>
<evidence type="ECO:0000313" key="9">
    <source>
        <dbReference type="Proteomes" id="UP001157125"/>
    </source>
</evidence>
<dbReference type="InterPro" id="IPR019931">
    <property type="entry name" value="LPXTG_anchor"/>
</dbReference>
<dbReference type="RefSeq" id="WP_284328559.1">
    <property type="nucleotide sequence ID" value="NZ_BSUN01000001.1"/>
</dbReference>
<feature type="compositionally biased region" description="Acidic residues" evidence="5">
    <location>
        <begin position="21"/>
        <end position="33"/>
    </location>
</feature>
<keyword evidence="9" id="KW-1185">Reference proteome</keyword>
<reference evidence="9" key="1">
    <citation type="journal article" date="2019" name="Int. J. Syst. Evol. Microbiol.">
        <title>The Global Catalogue of Microorganisms (GCM) 10K type strain sequencing project: providing services to taxonomists for standard genome sequencing and annotation.</title>
        <authorList>
            <consortium name="The Broad Institute Genomics Platform"/>
            <consortium name="The Broad Institute Genome Sequencing Center for Infectious Disease"/>
            <person name="Wu L."/>
            <person name="Ma J."/>
        </authorList>
    </citation>
    <scope>NUCLEOTIDE SEQUENCE [LARGE SCALE GENOMIC DNA]</scope>
    <source>
        <strain evidence="9">NBRC 112299</strain>
    </source>
</reference>
<keyword evidence="4" id="KW-0572">Peptidoglycan-anchor</keyword>
<name>A0ABQ6II76_9MICO</name>
<feature type="compositionally biased region" description="Polar residues" evidence="5">
    <location>
        <begin position="34"/>
        <end position="61"/>
    </location>
</feature>
<proteinExistence type="predicted"/>
<keyword evidence="2" id="KW-0964">Secreted</keyword>
<keyword evidence="6" id="KW-1133">Transmembrane helix</keyword>
<keyword evidence="1" id="KW-0134">Cell wall</keyword>
<organism evidence="8 9">
    <name type="scientific">Demequina litorisediminis</name>
    <dbReference type="NCBI Taxonomy" id="1849022"/>
    <lineage>
        <taxon>Bacteria</taxon>
        <taxon>Bacillati</taxon>
        <taxon>Actinomycetota</taxon>
        <taxon>Actinomycetes</taxon>
        <taxon>Micrococcales</taxon>
        <taxon>Demequinaceae</taxon>
        <taxon>Demequina</taxon>
    </lineage>
</organism>
<protein>
    <recommendedName>
        <fullName evidence="7">Gram-positive cocci surface proteins LPxTG domain-containing protein</fullName>
    </recommendedName>
</protein>
<accession>A0ABQ6II76</accession>
<dbReference type="EMBL" id="BSUN01000001">
    <property type="protein sequence ID" value="GMA36423.1"/>
    <property type="molecule type" value="Genomic_DNA"/>
</dbReference>
<evidence type="ECO:0000256" key="4">
    <source>
        <dbReference type="ARBA" id="ARBA00023088"/>
    </source>
</evidence>
<evidence type="ECO:0000256" key="1">
    <source>
        <dbReference type="ARBA" id="ARBA00022512"/>
    </source>
</evidence>
<feature type="transmembrane region" description="Helical" evidence="6">
    <location>
        <begin position="79"/>
        <end position="97"/>
    </location>
</feature>
<keyword evidence="3" id="KW-0732">Signal</keyword>
<gene>
    <name evidence="8" type="ORF">GCM10025876_26270</name>
</gene>
<comment type="caution">
    <text evidence="8">The sequence shown here is derived from an EMBL/GenBank/DDBJ whole genome shotgun (WGS) entry which is preliminary data.</text>
</comment>
<feature type="region of interest" description="Disordered" evidence="5">
    <location>
        <begin position="17"/>
        <end position="71"/>
    </location>
</feature>
<dbReference type="PROSITE" id="PS50847">
    <property type="entry name" value="GRAM_POS_ANCHORING"/>
    <property type="match status" value="1"/>
</dbReference>
<evidence type="ECO:0000256" key="6">
    <source>
        <dbReference type="SAM" id="Phobius"/>
    </source>
</evidence>
<feature type="domain" description="Gram-positive cocci surface proteins LPxTG" evidence="7">
    <location>
        <begin position="71"/>
        <end position="103"/>
    </location>
</feature>